<dbReference type="Proteomes" id="UP000658690">
    <property type="component" value="Unassembled WGS sequence"/>
</dbReference>
<gene>
    <name evidence="8" type="ORF">GC102_35925</name>
</gene>
<dbReference type="PANTHER" id="PTHR23501:SF170">
    <property type="entry name" value="MULTIDRUG RESISTANCE PROTEIN 3"/>
    <property type="match status" value="1"/>
</dbReference>
<protein>
    <submittedName>
        <fullName evidence="8">MFS transporter</fullName>
    </submittedName>
</protein>
<name>A0ABX1ZCL0_9BACL</name>
<feature type="transmembrane region" description="Helical" evidence="6">
    <location>
        <begin position="144"/>
        <end position="162"/>
    </location>
</feature>
<dbReference type="CDD" id="cd17502">
    <property type="entry name" value="MFS_Azr1_MDR_like"/>
    <property type="match status" value="1"/>
</dbReference>
<keyword evidence="4 6" id="KW-1133">Transmembrane helix</keyword>
<keyword evidence="5 6" id="KW-0472">Membrane</keyword>
<accession>A0ABX1ZCL0</accession>
<evidence type="ECO:0000259" key="7">
    <source>
        <dbReference type="PROSITE" id="PS50850"/>
    </source>
</evidence>
<dbReference type="InterPro" id="IPR011701">
    <property type="entry name" value="MFS"/>
</dbReference>
<evidence type="ECO:0000256" key="4">
    <source>
        <dbReference type="ARBA" id="ARBA00022989"/>
    </source>
</evidence>
<evidence type="ECO:0000313" key="8">
    <source>
        <dbReference type="EMBL" id="NOU91078.1"/>
    </source>
</evidence>
<dbReference type="Gene3D" id="1.20.1720.10">
    <property type="entry name" value="Multidrug resistance protein D"/>
    <property type="match status" value="1"/>
</dbReference>
<feature type="transmembrane region" description="Helical" evidence="6">
    <location>
        <begin position="107"/>
        <end position="132"/>
    </location>
</feature>
<dbReference type="PANTHER" id="PTHR23501">
    <property type="entry name" value="MAJOR FACILITATOR SUPERFAMILY"/>
    <property type="match status" value="1"/>
</dbReference>
<evidence type="ECO:0000256" key="6">
    <source>
        <dbReference type="SAM" id="Phobius"/>
    </source>
</evidence>
<evidence type="ECO:0000256" key="5">
    <source>
        <dbReference type="ARBA" id="ARBA00023136"/>
    </source>
</evidence>
<evidence type="ECO:0000256" key="3">
    <source>
        <dbReference type="ARBA" id="ARBA00022692"/>
    </source>
</evidence>
<keyword evidence="9" id="KW-1185">Reference proteome</keyword>
<comment type="subcellular location">
    <subcellularLocation>
        <location evidence="1">Cell membrane</location>
        <topology evidence="1">Multi-pass membrane protein</topology>
    </subcellularLocation>
</comment>
<dbReference type="Pfam" id="PF07690">
    <property type="entry name" value="MFS_1"/>
    <property type="match status" value="1"/>
</dbReference>
<keyword evidence="3 6" id="KW-0812">Transmembrane</keyword>
<feature type="transmembrane region" description="Helical" evidence="6">
    <location>
        <begin position="272"/>
        <end position="295"/>
    </location>
</feature>
<evidence type="ECO:0000256" key="1">
    <source>
        <dbReference type="ARBA" id="ARBA00004651"/>
    </source>
</evidence>
<dbReference type="PROSITE" id="PS50850">
    <property type="entry name" value="MFS"/>
    <property type="match status" value="1"/>
</dbReference>
<reference evidence="8 9" key="1">
    <citation type="submission" date="2019-10" db="EMBL/GenBank/DDBJ databases">
        <title>Description of Paenibacillus choica sp. nov.</title>
        <authorList>
            <person name="Carlier A."/>
            <person name="Qi S."/>
        </authorList>
    </citation>
    <scope>NUCLEOTIDE SEQUENCE [LARGE SCALE GENOMIC DNA]</scope>
    <source>
        <strain evidence="8 9">LMG 31460</strain>
    </source>
</reference>
<feature type="transmembrane region" description="Helical" evidence="6">
    <location>
        <begin position="307"/>
        <end position="326"/>
    </location>
</feature>
<feature type="transmembrane region" description="Helical" evidence="6">
    <location>
        <begin position="473"/>
        <end position="496"/>
    </location>
</feature>
<dbReference type="EMBL" id="WHOC01000183">
    <property type="protein sequence ID" value="NOU91078.1"/>
    <property type="molecule type" value="Genomic_DNA"/>
</dbReference>
<dbReference type="PRINTS" id="PR01035">
    <property type="entry name" value="TCRTETA"/>
</dbReference>
<feature type="transmembrane region" description="Helical" evidence="6">
    <location>
        <begin position="233"/>
        <end position="252"/>
    </location>
</feature>
<dbReference type="Gene3D" id="1.20.1250.20">
    <property type="entry name" value="MFS general substrate transporter like domains"/>
    <property type="match status" value="1"/>
</dbReference>
<feature type="domain" description="Major facilitator superfamily (MFS) profile" evidence="7">
    <location>
        <begin position="17"/>
        <end position="500"/>
    </location>
</feature>
<feature type="transmembrane region" description="Helical" evidence="6">
    <location>
        <begin position="202"/>
        <end position="221"/>
    </location>
</feature>
<dbReference type="InterPro" id="IPR020846">
    <property type="entry name" value="MFS_dom"/>
</dbReference>
<dbReference type="SUPFAM" id="SSF103473">
    <property type="entry name" value="MFS general substrate transporter"/>
    <property type="match status" value="1"/>
</dbReference>
<evidence type="ECO:0000256" key="2">
    <source>
        <dbReference type="ARBA" id="ARBA00022448"/>
    </source>
</evidence>
<proteinExistence type="predicted"/>
<feature type="transmembrane region" description="Helical" evidence="6">
    <location>
        <begin position="168"/>
        <end position="190"/>
    </location>
</feature>
<dbReference type="InterPro" id="IPR036259">
    <property type="entry name" value="MFS_trans_sf"/>
</dbReference>
<dbReference type="InterPro" id="IPR001958">
    <property type="entry name" value="Tet-R_TetA/multi-R_MdtG-like"/>
</dbReference>
<evidence type="ECO:0000313" key="9">
    <source>
        <dbReference type="Proteomes" id="UP000658690"/>
    </source>
</evidence>
<keyword evidence="2" id="KW-0813">Transport</keyword>
<organism evidence="8 9">
    <name type="scientific">Paenibacillus germinis</name>
    <dbReference type="NCBI Taxonomy" id="2654979"/>
    <lineage>
        <taxon>Bacteria</taxon>
        <taxon>Bacillati</taxon>
        <taxon>Bacillota</taxon>
        <taxon>Bacilli</taxon>
        <taxon>Bacillales</taxon>
        <taxon>Paenibacillaceae</taxon>
        <taxon>Paenibacillus</taxon>
    </lineage>
</organism>
<feature type="transmembrane region" description="Helical" evidence="6">
    <location>
        <begin position="333"/>
        <end position="354"/>
    </location>
</feature>
<feature type="transmembrane region" description="Helical" evidence="6">
    <location>
        <begin position="360"/>
        <end position="381"/>
    </location>
</feature>
<feature type="transmembrane region" description="Helical" evidence="6">
    <location>
        <begin position="52"/>
        <end position="70"/>
    </location>
</feature>
<sequence>MWKRGKKKVGNKKTGFIILAMALGLLMSALDNTITAAAISHIIGDINGFDKISWVFTAYMLASTSTMLVFGKLSDMFGRKLFYLIGISIFLIGSALCGTAQDMTQLIVYRAIQGIGSGAIFPISFTIIYTLFSDPKEGAKLSGVFAGIFGLSSVAGPQIGTLLAESWGWRWCFYVNLPLGLLSFFVLLFALKETRSTRRPKIDYLGTLLLIISTVSLMLALEFGGKDYSWASWQIVSLLAVAVVVGFLFIMVERRAQEPMLPLPLFKNRMVLGMMLACLCQGAIMFSAIAYLPIFSTAVLGRVNSNVLLTPMMFSLMVGAVLFGFLQRFFSFRAVIASSMITGIVISYLLSVVSHDASNLYMITLMVILGVGAIGPLMSVAQNAVALSVDQKYIGVSSSIIGFWRNIGGVLGASIMATVVNTRYNSLIQVGAAEHNMPLNQLSSLANPEHLIRAGAVLPKETMNFLRDSLGTAINHGFIISIVFGIVGLAATFIAGPLRFTVPVQRPEPQNDKATPQSV</sequence>
<comment type="caution">
    <text evidence="8">The sequence shown here is derived from an EMBL/GenBank/DDBJ whole genome shotgun (WGS) entry which is preliminary data.</text>
</comment>
<feature type="transmembrane region" description="Helical" evidence="6">
    <location>
        <begin position="82"/>
        <end position="101"/>
    </location>
</feature>